<keyword evidence="2" id="KW-1185">Reference proteome</keyword>
<organism evidence="1 2">
    <name type="scientific">Aeromonas phage PS1</name>
    <dbReference type="NCBI Taxonomy" id="2591406"/>
    <lineage>
        <taxon>Viruses</taxon>
        <taxon>Duplodnaviria</taxon>
        <taxon>Heunggongvirae</taxon>
        <taxon>Uroviricota</taxon>
        <taxon>Caudoviricetes</taxon>
        <taxon>Chimalliviridae</taxon>
        <taxon>Ferozepurvirus</taxon>
        <taxon>Ferozepurvirus PS1</taxon>
    </lineage>
</organism>
<name>A0A514TUI3_9CAUD</name>
<reference evidence="1" key="1">
    <citation type="submission" date="2019-06" db="EMBL/GenBank/DDBJ databases">
        <title>Complete genome sequence of Aeromonas hydrophila bacteriophage PS1.</title>
        <authorList>
            <person name="Rai S."/>
            <person name="Tyagi A."/>
            <person name="Kumar N."/>
            <person name="Singh N."/>
        </authorList>
    </citation>
    <scope>NUCLEOTIDE SEQUENCE [LARGE SCALE GENOMIC DNA]</scope>
</reference>
<protein>
    <submittedName>
        <fullName evidence="1">Uncharacterized protein</fullName>
    </submittedName>
</protein>
<evidence type="ECO:0000313" key="1">
    <source>
        <dbReference type="EMBL" id="QDJ96685.1"/>
    </source>
</evidence>
<accession>A0A514TUI3</accession>
<sequence>MSELEQELSLILSESVGVRSPTVTNCQLIEYIGKDRPKNVTSFNIDKPILTPEQELIKKDLLNRLKLIPPGVPVSIKSLGLDKEELGELFKHLTITGSTIPNSSVVEQPRLEFFYTNYKGNEEKRVVSTKVHIWHGVSKYHKDKQHFLRAYDYDREGIRDFAMSDISCFLQVPGY</sequence>
<dbReference type="Proteomes" id="UP000317703">
    <property type="component" value="Segment"/>
</dbReference>
<dbReference type="EMBL" id="MN032614">
    <property type="protein sequence ID" value="QDJ96685.1"/>
    <property type="molecule type" value="Genomic_DNA"/>
</dbReference>
<proteinExistence type="predicted"/>
<evidence type="ECO:0000313" key="2">
    <source>
        <dbReference type="Proteomes" id="UP000317703"/>
    </source>
</evidence>
<gene>
    <name evidence="1" type="ORF">PS1_0174</name>
</gene>